<feature type="region of interest" description="Disordered" evidence="1">
    <location>
        <begin position="46"/>
        <end position="83"/>
    </location>
</feature>
<reference evidence="2" key="1">
    <citation type="submission" date="2019-08" db="EMBL/GenBank/DDBJ databases">
        <authorList>
            <person name="Kucharzyk K."/>
            <person name="Murdoch R.W."/>
            <person name="Higgins S."/>
            <person name="Loffler F."/>
        </authorList>
    </citation>
    <scope>NUCLEOTIDE SEQUENCE</scope>
</reference>
<dbReference type="AlphaFoldDB" id="A0A645JDZ3"/>
<protein>
    <submittedName>
        <fullName evidence="2">Uncharacterized protein</fullName>
    </submittedName>
</protein>
<dbReference type="EMBL" id="VSSQ01136742">
    <property type="protein sequence ID" value="MPN60899.1"/>
    <property type="molecule type" value="Genomic_DNA"/>
</dbReference>
<organism evidence="2">
    <name type="scientific">bioreactor metagenome</name>
    <dbReference type="NCBI Taxonomy" id="1076179"/>
    <lineage>
        <taxon>unclassified sequences</taxon>
        <taxon>metagenomes</taxon>
        <taxon>ecological metagenomes</taxon>
    </lineage>
</organism>
<proteinExistence type="predicted"/>
<accession>A0A645JDZ3</accession>
<sequence>MGHGRRVVARVGVIDVGWAFHRRRVDEIACGIGGQRELQRIGHTVPAPRGQIDGIADRPRPTGSARCRPRGHTGPARCGDACG</sequence>
<comment type="caution">
    <text evidence="2">The sequence shown here is derived from an EMBL/GenBank/DDBJ whole genome shotgun (WGS) entry which is preliminary data.</text>
</comment>
<evidence type="ECO:0000256" key="1">
    <source>
        <dbReference type="SAM" id="MobiDB-lite"/>
    </source>
</evidence>
<name>A0A645JDZ3_9ZZZZ</name>
<gene>
    <name evidence="2" type="ORF">SDC9_208632</name>
</gene>
<evidence type="ECO:0000313" key="2">
    <source>
        <dbReference type="EMBL" id="MPN60899.1"/>
    </source>
</evidence>